<feature type="transmembrane region" description="Helical" evidence="1">
    <location>
        <begin position="15"/>
        <end position="35"/>
    </location>
</feature>
<accession>A0A4V3RYC4</accession>
<keyword evidence="1" id="KW-0472">Membrane</keyword>
<evidence type="ECO:0000256" key="1">
    <source>
        <dbReference type="SAM" id="Phobius"/>
    </source>
</evidence>
<keyword evidence="1" id="KW-0812">Transmembrane</keyword>
<dbReference type="AlphaFoldDB" id="A0A4V3RYC4"/>
<comment type="caution">
    <text evidence="2">The sequence shown here is derived from an EMBL/GenBank/DDBJ whole genome shotgun (WGS) entry which is preliminary data.</text>
</comment>
<name>A0A4V3RYC4_9PROT</name>
<keyword evidence="1" id="KW-1133">Transmembrane helix</keyword>
<dbReference type="RefSeq" id="WP_135994386.1">
    <property type="nucleotide sequence ID" value="NZ_CP071057.1"/>
</dbReference>
<protein>
    <submittedName>
        <fullName evidence="2">Uncharacterized protein</fullName>
    </submittedName>
</protein>
<evidence type="ECO:0000313" key="3">
    <source>
        <dbReference type="Proteomes" id="UP000308054"/>
    </source>
</evidence>
<sequence>MILRRVISHFRKQEWTAIGIDFVIVVVGVFIGLQVQDWSEARDDRRREAQIVADLLADIDIDRSQYAAGLRANLRRVSAANASLVGAGLAPVMFDQESPQDNVVDYQFDVAQLPEFPAARMDRAWTEVILGFHPTPSTSTFDALVGAGDIKIIRDRNIVRRIQAYRNLTQSVIEQNNKALSIRESVMIAGARYGLAPFAAMPPEDYFRQTASEPEIAASIRIMATFALFHYGEIRAADAQAAELQDSLRVYLETLE</sequence>
<proteinExistence type="predicted"/>
<dbReference type="Proteomes" id="UP000308054">
    <property type="component" value="Unassembled WGS sequence"/>
</dbReference>
<gene>
    <name evidence="2" type="ORF">E5163_01750</name>
</gene>
<reference evidence="2 3" key="1">
    <citation type="journal article" date="2017" name="Int. J. Syst. Evol. Microbiol.">
        <title>Marinicauda algicola sp. nov., isolated from a marine red alga Rhodosorus marinus.</title>
        <authorList>
            <person name="Jeong S.E."/>
            <person name="Jeon S.H."/>
            <person name="Chun B.H."/>
            <person name="Kim D.W."/>
            <person name="Jeon C.O."/>
        </authorList>
    </citation>
    <scope>NUCLEOTIDE SEQUENCE [LARGE SCALE GENOMIC DNA]</scope>
    <source>
        <strain evidence="2 3">JCM 31718</strain>
    </source>
</reference>
<keyword evidence="3" id="KW-1185">Reference proteome</keyword>
<dbReference type="EMBL" id="SRXW01000001">
    <property type="protein sequence ID" value="TGY89889.1"/>
    <property type="molecule type" value="Genomic_DNA"/>
</dbReference>
<evidence type="ECO:0000313" key="2">
    <source>
        <dbReference type="EMBL" id="TGY89889.1"/>
    </source>
</evidence>
<organism evidence="2 3">
    <name type="scientific">Marinicauda algicola</name>
    <dbReference type="NCBI Taxonomy" id="2029849"/>
    <lineage>
        <taxon>Bacteria</taxon>
        <taxon>Pseudomonadati</taxon>
        <taxon>Pseudomonadota</taxon>
        <taxon>Alphaproteobacteria</taxon>
        <taxon>Maricaulales</taxon>
        <taxon>Maricaulaceae</taxon>
        <taxon>Marinicauda</taxon>
    </lineage>
</organism>